<dbReference type="Pfam" id="PF13306">
    <property type="entry name" value="LRR_5"/>
    <property type="match status" value="3"/>
</dbReference>
<dbReference type="PANTHER" id="PTHR45661:SF3">
    <property type="entry name" value="IG-LIKE DOMAIN-CONTAINING PROTEIN"/>
    <property type="match status" value="1"/>
</dbReference>
<gene>
    <name evidence="1" type="ORF">DW712_21920</name>
</gene>
<dbReference type="InterPro" id="IPR053139">
    <property type="entry name" value="Surface_bspA-like"/>
</dbReference>
<comment type="caution">
    <text evidence="1">The sequence shown here is derived from an EMBL/GenBank/DDBJ whole genome shotgun (WGS) entry which is preliminary data.</text>
</comment>
<proteinExistence type="predicted"/>
<dbReference type="Gene3D" id="3.80.10.10">
    <property type="entry name" value="Ribonuclease Inhibitor"/>
    <property type="match status" value="3"/>
</dbReference>
<name>A0A414L0V2_9BACE</name>
<dbReference type="AlphaFoldDB" id="A0A414L0V2"/>
<protein>
    <submittedName>
        <fullName evidence="1">Leucine-rich repeat domain-containing protein</fullName>
    </submittedName>
</protein>
<dbReference type="InterPro" id="IPR032675">
    <property type="entry name" value="LRR_dom_sf"/>
</dbReference>
<dbReference type="EMBL" id="QSKV01000019">
    <property type="protein sequence ID" value="RHE88261.1"/>
    <property type="molecule type" value="Genomic_DNA"/>
</dbReference>
<dbReference type="RefSeq" id="WP_118223713.1">
    <property type="nucleotide sequence ID" value="NZ_JADNIJ010000020.1"/>
</dbReference>
<dbReference type="Proteomes" id="UP000285650">
    <property type="component" value="Unassembled WGS sequence"/>
</dbReference>
<dbReference type="Gene3D" id="3.40.50.12480">
    <property type="match status" value="1"/>
</dbReference>
<dbReference type="InterPro" id="IPR026906">
    <property type="entry name" value="LRR_5"/>
</dbReference>
<accession>A0A414L0V2</accession>
<organism evidence="1 2">
    <name type="scientific">Bacteroides intestinalis</name>
    <dbReference type="NCBI Taxonomy" id="329854"/>
    <lineage>
        <taxon>Bacteria</taxon>
        <taxon>Pseudomonadati</taxon>
        <taxon>Bacteroidota</taxon>
        <taxon>Bacteroidia</taxon>
        <taxon>Bacteroidales</taxon>
        <taxon>Bacteroidaceae</taxon>
        <taxon>Bacteroides</taxon>
    </lineage>
</organism>
<dbReference type="SUPFAM" id="SSF52058">
    <property type="entry name" value="L domain-like"/>
    <property type="match status" value="2"/>
</dbReference>
<reference evidence="1 2" key="1">
    <citation type="submission" date="2018-08" db="EMBL/GenBank/DDBJ databases">
        <title>A genome reference for cultivated species of the human gut microbiota.</title>
        <authorList>
            <person name="Zou Y."/>
            <person name="Xue W."/>
            <person name="Luo G."/>
        </authorList>
    </citation>
    <scope>NUCLEOTIDE SEQUENCE [LARGE SCALE GENOMIC DNA]</scope>
    <source>
        <strain evidence="1 2">AM27-17</strain>
    </source>
</reference>
<evidence type="ECO:0000313" key="1">
    <source>
        <dbReference type="EMBL" id="RHE88261.1"/>
    </source>
</evidence>
<sequence>MELLSVMIKMKVEDINKKQRTQLTKTTDYDFVSAEKDKNGVFYSHNSLRLIGVDNRNFSCGEYRVKEGAKIICDYAFAGCSTIYSIIIPDSVEIIGERSFSGCRSLREVIFGNSVKIIKGFAFKDCKALRRLNLPESLEEIGEMAFSYTGLKEIILPKSLLKIKGNPIVYNEVKFISNSSNFVVENENLFTKNRRTLISFQSNVSSFIIPNTVIAIGGYAFWYCSKLQSITIPFTVKWIGKNPFAHTKVKIENLSKNFIYKNDLLLTRDETTLIGCYSNCKVIDIPISVNIIGGGAFNENEAVEIVLPNSVERIEDNAFENCKALQKINLPDSIRYLGNSIFDSCSLLKDVKLPRYLNYCGDSIFAKCSSLQIIEVPVSMKSINKSMFSGCSLLENILIPSSVTRINRAAFYQCRSFKEIVIPKSVQYIDSLAFRYCRNLKAVYIPDSVKRIGMYAFSDCQEITTVRRGRSTYRKYDSMSLIATTPGNKERIKRMLPRYLHDIVKELTYKEFINRNMELYENVKTEEEYDYGCLERVKCPRCGDWYYVDDGVCDTCGYPWNE</sequence>
<dbReference type="PANTHER" id="PTHR45661">
    <property type="entry name" value="SURFACE ANTIGEN"/>
    <property type="match status" value="1"/>
</dbReference>
<evidence type="ECO:0000313" key="2">
    <source>
        <dbReference type="Proteomes" id="UP000285650"/>
    </source>
</evidence>